<protein>
    <submittedName>
        <fullName evidence="2">ATP-dependent nuclease subunit B</fullName>
    </submittedName>
</protein>
<feature type="domain" description="ATP-dependent helicase/deoxyribonuclease subunit B N-terminal" evidence="1">
    <location>
        <begin position="5"/>
        <end position="87"/>
    </location>
</feature>
<organism evidence="2 3">
    <name type="scientific">Listeria cornellensis FSL F6-0969</name>
    <dbReference type="NCBI Taxonomy" id="1265820"/>
    <lineage>
        <taxon>Bacteria</taxon>
        <taxon>Bacillati</taxon>
        <taxon>Bacillota</taxon>
        <taxon>Bacilli</taxon>
        <taxon>Bacillales</taxon>
        <taxon>Listeriaceae</taxon>
        <taxon>Listeria</taxon>
    </lineage>
</organism>
<dbReference type="Pfam" id="PF21445">
    <property type="entry name" value="ADDB_N"/>
    <property type="match status" value="1"/>
</dbReference>
<evidence type="ECO:0000313" key="2">
    <source>
        <dbReference type="EMBL" id="EUJ25633.1"/>
    </source>
</evidence>
<dbReference type="InterPro" id="IPR027417">
    <property type="entry name" value="P-loop_NTPase"/>
</dbReference>
<comment type="caution">
    <text evidence="2">The sequence shown here is derived from an EMBL/GenBank/DDBJ whole genome shotgun (WGS) entry which is preliminary data.</text>
</comment>
<evidence type="ECO:0000259" key="1">
    <source>
        <dbReference type="Pfam" id="PF21445"/>
    </source>
</evidence>
<reference evidence="2 3" key="1">
    <citation type="journal article" date="2014" name="Int. J. Syst. Evol. Microbiol.">
        <title>Listeria floridensis sp. nov., Listeria aquatica sp. nov., Listeria cornellensis sp. nov., Listeria riparia sp. nov. and Listeria grandensis sp. nov., from agricultural and natural environments.</title>
        <authorList>
            <person name="den Bakker H.C."/>
            <person name="Warchocki S."/>
            <person name="Wright E.M."/>
            <person name="Allred A.F."/>
            <person name="Ahlstrom C."/>
            <person name="Manuel C.S."/>
            <person name="Stasiewicz M.J."/>
            <person name="Burrell A."/>
            <person name="Roof S."/>
            <person name="Strawn L."/>
            <person name="Fortes E.D."/>
            <person name="Nightingale K.K."/>
            <person name="Kephart D."/>
            <person name="Wiedmann M."/>
        </authorList>
    </citation>
    <scope>NUCLEOTIDE SEQUENCE [LARGE SCALE GENOMIC DNA]</scope>
    <source>
        <strain evidence="3">FSL F6-969</strain>
    </source>
</reference>
<sequence length="101" mass="11610">MSLQFIIGRAGTGKTTLIMDRLEEKINSREEKRNCVFLVPDQMTLQTETVFFEREGISGLLNAQIFSFSRLAWRILQESGGLARTFFDGFWIRNGDSQNND</sequence>
<dbReference type="AlphaFoldDB" id="W7BZB0"/>
<dbReference type="STRING" id="1265820.PCORN_16490"/>
<evidence type="ECO:0000313" key="3">
    <source>
        <dbReference type="Proteomes" id="UP000019254"/>
    </source>
</evidence>
<keyword evidence="3" id="KW-1185">Reference proteome</keyword>
<dbReference type="Proteomes" id="UP000019254">
    <property type="component" value="Unassembled WGS sequence"/>
</dbReference>
<dbReference type="Gene3D" id="3.40.50.300">
    <property type="entry name" value="P-loop containing nucleotide triphosphate hydrolases"/>
    <property type="match status" value="1"/>
</dbReference>
<dbReference type="PATRIC" id="fig|1265820.5.peg.3263"/>
<accession>W7BZB0</accession>
<gene>
    <name evidence="2" type="ORF">PCORN_16490</name>
</gene>
<name>W7BZB0_9LIST</name>
<dbReference type="EMBL" id="AODE01000038">
    <property type="protein sequence ID" value="EUJ25633.1"/>
    <property type="molecule type" value="Genomic_DNA"/>
</dbReference>
<dbReference type="SUPFAM" id="SSF52540">
    <property type="entry name" value="P-loop containing nucleoside triphosphate hydrolases"/>
    <property type="match status" value="1"/>
</dbReference>
<proteinExistence type="predicted"/>
<dbReference type="InterPro" id="IPR049035">
    <property type="entry name" value="ADDB_N"/>
</dbReference>